<evidence type="ECO:0000256" key="1">
    <source>
        <dbReference type="ARBA" id="ARBA00001966"/>
    </source>
</evidence>
<keyword evidence="3" id="KW-0949">S-adenosyl-L-methionine</keyword>
<keyword evidence="6" id="KW-0411">Iron-sulfur</keyword>
<evidence type="ECO:0000256" key="6">
    <source>
        <dbReference type="ARBA" id="ARBA00023014"/>
    </source>
</evidence>
<evidence type="ECO:0000313" key="8">
    <source>
        <dbReference type="EMBL" id="KUG22992.1"/>
    </source>
</evidence>
<reference evidence="8" key="1">
    <citation type="journal article" date="2015" name="Proc. Natl. Acad. Sci. U.S.A.">
        <title>Networks of energetic and metabolic interactions define dynamics in microbial communities.</title>
        <authorList>
            <person name="Embree M."/>
            <person name="Liu J.K."/>
            <person name="Al-Bassam M.M."/>
            <person name="Zengler K."/>
        </authorList>
    </citation>
    <scope>NUCLEOTIDE SEQUENCE</scope>
</reference>
<dbReference type="InterPro" id="IPR005911">
    <property type="entry name" value="YhcC-like"/>
</dbReference>
<dbReference type="GO" id="GO:0051539">
    <property type="term" value="F:4 iron, 4 sulfur cluster binding"/>
    <property type="evidence" value="ECO:0007669"/>
    <property type="project" value="UniProtKB-KW"/>
</dbReference>
<comment type="cofactor">
    <cofactor evidence="1">
        <name>[4Fe-4S] cluster</name>
        <dbReference type="ChEBI" id="CHEBI:49883"/>
    </cofactor>
</comment>
<evidence type="ECO:0000259" key="7">
    <source>
        <dbReference type="PROSITE" id="PS51918"/>
    </source>
</evidence>
<dbReference type="SMART" id="SM00729">
    <property type="entry name" value="Elp3"/>
    <property type="match status" value="1"/>
</dbReference>
<comment type="caution">
    <text evidence="8">The sequence shown here is derived from an EMBL/GenBank/DDBJ whole genome shotgun (WGS) entry which is preliminary data.</text>
</comment>
<dbReference type="InterPro" id="IPR007197">
    <property type="entry name" value="rSAM"/>
</dbReference>
<gene>
    <name evidence="8" type="ORF">ASZ90_007209</name>
</gene>
<evidence type="ECO:0000256" key="4">
    <source>
        <dbReference type="ARBA" id="ARBA00022723"/>
    </source>
</evidence>
<organism evidence="8">
    <name type="scientific">hydrocarbon metagenome</name>
    <dbReference type="NCBI Taxonomy" id="938273"/>
    <lineage>
        <taxon>unclassified sequences</taxon>
        <taxon>metagenomes</taxon>
        <taxon>ecological metagenomes</taxon>
    </lineage>
</organism>
<name>A0A0W8FQ19_9ZZZZ</name>
<dbReference type="InterPro" id="IPR039661">
    <property type="entry name" value="ELP3"/>
</dbReference>
<protein>
    <submittedName>
        <fullName evidence="8">Putative fe-s oxidoreductase</fullName>
    </submittedName>
</protein>
<dbReference type="PANTHER" id="PTHR11135">
    <property type="entry name" value="HISTONE ACETYLTRANSFERASE-RELATED"/>
    <property type="match status" value="1"/>
</dbReference>
<dbReference type="Pfam" id="PF16199">
    <property type="entry name" value="Radical_SAM_C"/>
    <property type="match status" value="1"/>
</dbReference>
<dbReference type="EMBL" id="LNQE01000927">
    <property type="protein sequence ID" value="KUG22992.1"/>
    <property type="molecule type" value="Genomic_DNA"/>
</dbReference>
<dbReference type="SUPFAM" id="SSF102114">
    <property type="entry name" value="Radical SAM enzymes"/>
    <property type="match status" value="1"/>
</dbReference>
<dbReference type="NCBIfam" id="TIGR01212">
    <property type="entry name" value="TIGR01212 family radical SAM protein"/>
    <property type="match status" value="1"/>
</dbReference>
<dbReference type="InterPro" id="IPR023404">
    <property type="entry name" value="rSAM_horseshoe"/>
</dbReference>
<dbReference type="Pfam" id="PF04055">
    <property type="entry name" value="Radical_SAM"/>
    <property type="match status" value="1"/>
</dbReference>
<evidence type="ECO:0000256" key="2">
    <source>
        <dbReference type="ARBA" id="ARBA00022485"/>
    </source>
</evidence>
<sequence length="253" mass="28209">MTEQITSGKKYYTKQAAKFIAYFQTFTNTYAPADKLRALYDEALAQEDVIGLSIGTRPDCLGDDVIELLSGYAKKYHVWVELGLQSAHDKSLQFINRGHNYQQFLDAVNALAGKGLNICVHIIIGLPHESDKDVLTTAKALAALPVNGIKIHSLLALEGTALGEMYKKGIISMITKEKYVSLVADVLELLPPEMVIQRLTADGYRDIFLAPEWAMNKLDVLNSINNELDRRDSYQGKNYEQKATHVTQVEKSS</sequence>
<keyword evidence="2" id="KW-0004">4Fe-4S</keyword>
<proteinExistence type="predicted"/>
<feature type="domain" description="Radical SAM core" evidence="7">
    <location>
        <begin position="1"/>
        <end position="193"/>
    </location>
</feature>
<evidence type="ECO:0000256" key="5">
    <source>
        <dbReference type="ARBA" id="ARBA00023004"/>
    </source>
</evidence>
<dbReference type="PROSITE" id="PS51918">
    <property type="entry name" value="RADICAL_SAM"/>
    <property type="match status" value="1"/>
</dbReference>
<dbReference type="Gene3D" id="3.80.30.20">
    <property type="entry name" value="tm_1862 like domain"/>
    <property type="match status" value="1"/>
</dbReference>
<dbReference type="GO" id="GO:0046872">
    <property type="term" value="F:metal ion binding"/>
    <property type="evidence" value="ECO:0007669"/>
    <property type="project" value="UniProtKB-KW"/>
</dbReference>
<evidence type="ECO:0000256" key="3">
    <source>
        <dbReference type="ARBA" id="ARBA00022691"/>
    </source>
</evidence>
<dbReference type="InterPro" id="IPR032432">
    <property type="entry name" value="Radical_SAM_C"/>
</dbReference>
<accession>A0A0W8FQ19</accession>
<dbReference type="AlphaFoldDB" id="A0A0W8FQ19"/>
<dbReference type="PANTHER" id="PTHR11135:SF1">
    <property type="entry name" value="PROTEIN YHCC"/>
    <property type="match status" value="1"/>
</dbReference>
<keyword evidence="5" id="KW-0408">Iron</keyword>
<dbReference type="InterPro" id="IPR058240">
    <property type="entry name" value="rSAM_sf"/>
</dbReference>
<keyword evidence="4" id="KW-0479">Metal-binding</keyword>
<dbReference type="GO" id="GO:0003824">
    <property type="term" value="F:catalytic activity"/>
    <property type="evidence" value="ECO:0007669"/>
    <property type="project" value="InterPro"/>
</dbReference>
<dbReference type="InterPro" id="IPR006638">
    <property type="entry name" value="Elp3/MiaA/NifB-like_rSAM"/>
</dbReference>